<dbReference type="AlphaFoldDB" id="A0A3M6UEQ1"/>
<accession>A0A3M6UEQ1</accession>
<dbReference type="EMBL" id="RCHS01001696">
    <property type="protein sequence ID" value="RMX52151.1"/>
    <property type="molecule type" value="Genomic_DNA"/>
</dbReference>
<protein>
    <submittedName>
        <fullName evidence="1">Uncharacterized protein</fullName>
    </submittedName>
</protein>
<sequence length="219" mass="25843">LALHCMYNEIANEHLEKRKAKVRIYSLPWINGEIRKLMNKQYKQLRKAQITNSPVDWKLYKDLRNEVHRKLKRAESMYYLETLENIRNGRTLIFDDTEANTLNQFFSTIGENHASNQEENVNPLSYICRVTPVIDVDFPVEAFSRKLKSVNPKKAHGADSWSAKEIKIAGIIWTDIRNAENMNSFKLALKKKSRLMETNSYIKRQCNNLNRRTEDLIYY</sequence>
<evidence type="ECO:0000313" key="2">
    <source>
        <dbReference type="Proteomes" id="UP000275408"/>
    </source>
</evidence>
<dbReference type="Proteomes" id="UP000275408">
    <property type="component" value="Unassembled WGS sequence"/>
</dbReference>
<proteinExistence type="predicted"/>
<evidence type="ECO:0000313" key="1">
    <source>
        <dbReference type="EMBL" id="RMX52151.1"/>
    </source>
</evidence>
<organism evidence="1 2">
    <name type="scientific">Pocillopora damicornis</name>
    <name type="common">Cauliflower coral</name>
    <name type="synonym">Millepora damicornis</name>
    <dbReference type="NCBI Taxonomy" id="46731"/>
    <lineage>
        <taxon>Eukaryota</taxon>
        <taxon>Metazoa</taxon>
        <taxon>Cnidaria</taxon>
        <taxon>Anthozoa</taxon>
        <taxon>Hexacorallia</taxon>
        <taxon>Scleractinia</taxon>
        <taxon>Astrocoeniina</taxon>
        <taxon>Pocilloporidae</taxon>
        <taxon>Pocillopora</taxon>
    </lineage>
</organism>
<gene>
    <name evidence="1" type="ORF">pdam_00022177</name>
</gene>
<keyword evidence="2" id="KW-1185">Reference proteome</keyword>
<feature type="non-terminal residue" evidence="1">
    <location>
        <position position="1"/>
    </location>
</feature>
<name>A0A3M6UEQ1_POCDA</name>
<reference evidence="1 2" key="1">
    <citation type="journal article" date="2018" name="Sci. Rep.">
        <title>Comparative analysis of the Pocillopora damicornis genome highlights role of immune system in coral evolution.</title>
        <authorList>
            <person name="Cunning R."/>
            <person name="Bay R.A."/>
            <person name="Gillette P."/>
            <person name="Baker A.C."/>
            <person name="Traylor-Knowles N."/>
        </authorList>
    </citation>
    <scope>NUCLEOTIDE SEQUENCE [LARGE SCALE GENOMIC DNA]</scope>
    <source>
        <strain evidence="1">RSMAS</strain>
        <tissue evidence="1">Whole animal</tissue>
    </source>
</reference>
<comment type="caution">
    <text evidence="1">The sequence shown here is derived from an EMBL/GenBank/DDBJ whole genome shotgun (WGS) entry which is preliminary data.</text>
</comment>